<feature type="chain" id="PRO_5010959893" description="Secreted protein" evidence="1">
    <location>
        <begin position="24"/>
        <end position="54"/>
    </location>
</feature>
<reference evidence="3" key="2">
    <citation type="submission" date="2020-05" db="UniProtKB">
        <authorList>
            <consortium name="EnsemblMetazoa"/>
        </authorList>
    </citation>
    <scope>IDENTIFICATION</scope>
    <source>
        <strain evidence="3">wikel</strain>
    </source>
</reference>
<evidence type="ECO:0000256" key="1">
    <source>
        <dbReference type="SAM" id="SignalP"/>
    </source>
</evidence>
<dbReference type="HOGENOM" id="CLU_3056421_0_0_1"/>
<name>B7QKQ9_IXOSC</name>
<keyword evidence="1" id="KW-0732">Signal</keyword>
<dbReference type="EnsemblMetazoa" id="ISCW014917-RA">
    <property type="protein sequence ID" value="ISCW014917-PA"/>
    <property type="gene ID" value="ISCW014917"/>
</dbReference>
<protein>
    <recommendedName>
        <fullName evidence="5">Secreted protein</fullName>
    </recommendedName>
</protein>
<accession>B7QKQ9</accession>
<feature type="signal peptide" evidence="1">
    <location>
        <begin position="1"/>
        <end position="23"/>
    </location>
</feature>
<evidence type="ECO:0000313" key="2">
    <source>
        <dbReference type="EMBL" id="EEC19431.1"/>
    </source>
</evidence>
<reference evidence="2 4" key="1">
    <citation type="submission" date="2008-03" db="EMBL/GenBank/DDBJ databases">
        <title>Annotation of Ixodes scapularis.</title>
        <authorList>
            <consortium name="Ixodes scapularis Genome Project Consortium"/>
            <person name="Caler E."/>
            <person name="Hannick L.I."/>
            <person name="Bidwell S."/>
            <person name="Joardar V."/>
            <person name="Thiagarajan M."/>
            <person name="Amedeo P."/>
            <person name="Galinsky K.J."/>
            <person name="Schobel S."/>
            <person name="Inman J."/>
            <person name="Hostetler J."/>
            <person name="Miller J."/>
            <person name="Hammond M."/>
            <person name="Megy K."/>
            <person name="Lawson D."/>
            <person name="Kodira C."/>
            <person name="Sutton G."/>
            <person name="Meyer J."/>
            <person name="Hill C.A."/>
            <person name="Birren B."/>
            <person name="Nene V."/>
            <person name="Collins F."/>
            <person name="Alarcon-Chaidez F."/>
            <person name="Wikel S."/>
            <person name="Strausberg R."/>
        </authorList>
    </citation>
    <scope>NUCLEOTIDE SEQUENCE [LARGE SCALE GENOMIC DNA]</scope>
    <source>
        <strain evidence="4">Wikel</strain>
        <strain evidence="2">Wikel colony</strain>
    </source>
</reference>
<dbReference type="AlphaFoldDB" id="B7QKQ9"/>
<proteinExistence type="predicted"/>
<dbReference type="VEuPathDB" id="VectorBase:ISCW014917"/>
<dbReference type="EMBL" id="DS961659">
    <property type="protein sequence ID" value="EEC19431.1"/>
    <property type="molecule type" value="Genomic_DNA"/>
</dbReference>
<feature type="non-terminal residue" evidence="2">
    <location>
        <position position="54"/>
    </location>
</feature>
<dbReference type="Proteomes" id="UP000001555">
    <property type="component" value="Unassembled WGS sequence"/>
</dbReference>
<dbReference type="PaxDb" id="6945-B7QKQ9"/>
<keyword evidence="4" id="KW-1185">Reference proteome</keyword>
<organism>
    <name type="scientific">Ixodes scapularis</name>
    <name type="common">Black-legged tick</name>
    <name type="synonym">Deer tick</name>
    <dbReference type="NCBI Taxonomy" id="6945"/>
    <lineage>
        <taxon>Eukaryota</taxon>
        <taxon>Metazoa</taxon>
        <taxon>Ecdysozoa</taxon>
        <taxon>Arthropoda</taxon>
        <taxon>Chelicerata</taxon>
        <taxon>Arachnida</taxon>
        <taxon>Acari</taxon>
        <taxon>Parasitiformes</taxon>
        <taxon>Ixodida</taxon>
        <taxon>Ixodoidea</taxon>
        <taxon>Ixodidae</taxon>
        <taxon>Ixodinae</taxon>
        <taxon>Ixodes</taxon>
    </lineage>
</organism>
<dbReference type="VEuPathDB" id="VectorBase:ISCI014917"/>
<evidence type="ECO:0000313" key="3">
    <source>
        <dbReference type="EnsemblMetazoa" id="ISCW014917-PA"/>
    </source>
</evidence>
<dbReference type="InParanoid" id="B7QKQ9"/>
<gene>
    <name evidence="2" type="ORF">IscW_ISCW014917</name>
</gene>
<evidence type="ECO:0000313" key="4">
    <source>
        <dbReference type="Proteomes" id="UP000001555"/>
    </source>
</evidence>
<sequence length="54" mass="6044">LIHVAVLAKKSIVSCALVSLCFCARVCRCGYMDVRLFVCVFAFWCKHLCEGVCE</sequence>
<evidence type="ECO:0008006" key="5">
    <source>
        <dbReference type="Google" id="ProtNLM"/>
    </source>
</evidence>
<dbReference type="EMBL" id="ABJB010808880">
    <property type="status" value="NOT_ANNOTATED_CDS"/>
    <property type="molecule type" value="Genomic_DNA"/>
</dbReference>
<feature type="non-terminal residue" evidence="2">
    <location>
        <position position="1"/>
    </location>
</feature>